<accession>A0ABU2WKT0</accession>
<evidence type="ECO:0000256" key="2">
    <source>
        <dbReference type="ARBA" id="ARBA00022692"/>
    </source>
</evidence>
<comment type="caution">
    <text evidence="8">The sequence shown here is derived from an EMBL/GenBank/DDBJ whole genome shotgun (WGS) entry which is preliminary data.</text>
</comment>
<protein>
    <recommendedName>
        <fullName evidence="7">Sodium/calcium exchanger membrane region domain-containing protein</fullName>
    </recommendedName>
</protein>
<organism evidence="8 9">
    <name type="scientific">Banduia mediterranea</name>
    <dbReference type="NCBI Taxonomy" id="3075609"/>
    <lineage>
        <taxon>Bacteria</taxon>
        <taxon>Pseudomonadati</taxon>
        <taxon>Pseudomonadota</taxon>
        <taxon>Gammaproteobacteria</taxon>
        <taxon>Nevskiales</taxon>
        <taxon>Algiphilaceae</taxon>
        <taxon>Banduia</taxon>
    </lineage>
</organism>
<dbReference type="InterPro" id="IPR004481">
    <property type="entry name" value="K/Na/Ca-exchanger"/>
</dbReference>
<evidence type="ECO:0000259" key="7">
    <source>
        <dbReference type="Pfam" id="PF01699"/>
    </source>
</evidence>
<dbReference type="EMBL" id="JAVRIC010000015">
    <property type="protein sequence ID" value="MDT0497896.1"/>
    <property type="molecule type" value="Genomic_DNA"/>
</dbReference>
<dbReference type="PANTHER" id="PTHR10846">
    <property type="entry name" value="SODIUM/POTASSIUM/CALCIUM EXCHANGER"/>
    <property type="match status" value="1"/>
</dbReference>
<dbReference type="Pfam" id="PF01699">
    <property type="entry name" value="Na_Ca_ex"/>
    <property type="match status" value="2"/>
</dbReference>
<evidence type="ECO:0000313" key="8">
    <source>
        <dbReference type="EMBL" id="MDT0497896.1"/>
    </source>
</evidence>
<proteinExistence type="predicted"/>
<evidence type="ECO:0000256" key="3">
    <source>
        <dbReference type="ARBA" id="ARBA00022989"/>
    </source>
</evidence>
<evidence type="ECO:0000313" key="9">
    <source>
        <dbReference type="Proteomes" id="UP001254608"/>
    </source>
</evidence>
<dbReference type="InterPro" id="IPR004837">
    <property type="entry name" value="NaCa_Exmemb"/>
</dbReference>
<dbReference type="Gene3D" id="1.20.1420.30">
    <property type="entry name" value="NCX, central ion-binding region"/>
    <property type="match status" value="2"/>
</dbReference>
<dbReference type="PANTHER" id="PTHR10846:SF8">
    <property type="entry name" value="INNER MEMBRANE PROTEIN YRBG"/>
    <property type="match status" value="1"/>
</dbReference>
<feature type="region of interest" description="Disordered" evidence="5">
    <location>
        <begin position="169"/>
        <end position="189"/>
    </location>
</feature>
<dbReference type="InterPro" id="IPR044880">
    <property type="entry name" value="NCX_ion-bd_dom_sf"/>
</dbReference>
<dbReference type="RefSeq" id="WP_311365289.1">
    <property type="nucleotide sequence ID" value="NZ_JAVRIC010000015.1"/>
</dbReference>
<feature type="transmembrane region" description="Helical" evidence="6">
    <location>
        <begin position="114"/>
        <end position="132"/>
    </location>
</feature>
<sequence length="345" mass="35616">MIAEITDSLSLTVVSFVLSGFAVLLAGLKLTEIAERLAVLTGLGQAVLGAVFLGATTSLSGTVTSVTAALSGQAELAYGNAIGGIAAQTTFLVIADMLYRGVNLEHAAASEENLLQGVLLVVLLAIPLSAMSGPGVTVLGLDVASIAIVVMYVFGIRLVSMAHDSPMWSPRQTSHTAPSESDETPDADGSQTHRLWFSFCILAAIVAVAGWLIAQTGMALADRTGVSQTVVGNLLTSSVTSLPELVVAIAAVRRGALALAVGDILGGNAFDVLFLVLSDIAWREGSIHLAVSDKQALWLGLSIIMVGVMLLGMLRRQRHGIANIGFEGVLVLLLYGAGVSMIVLG</sequence>
<evidence type="ECO:0000256" key="6">
    <source>
        <dbReference type="SAM" id="Phobius"/>
    </source>
</evidence>
<feature type="domain" description="Sodium/calcium exchanger membrane region" evidence="7">
    <location>
        <begin position="195"/>
        <end position="340"/>
    </location>
</feature>
<feature type="transmembrane region" description="Helical" evidence="6">
    <location>
        <begin position="12"/>
        <end position="30"/>
    </location>
</feature>
<reference evidence="8 9" key="1">
    <citation type="submission" date="2023-09" db="EMBL/GenBank/DDBJ databases">
        <authorList>
            <person name="Rey-Velasco X."/>
        </authorList>
    </citation>
    <scope>NUCLEOTIDE SEQUENCE [LARGE SCALE GENOMIC DNA]</scope>
    <source>
        <strain evidence="8 9">W345</strain>
    </source>
</reference>
<keyword evidence="2 6" id="KW-0812">Transmembrane</keyword>
<feature type="transmembrane region" description="Helical" evidence="6">
    <location>
        <begin position="138"/>
        <end position="159"/>
    </location>
</feature>
<gene>
    <name evidence="8" type="ORF">RM530_11055</name>
</gene>
<keyword evidence="4 6" id="KW-0472">Membrane</keyword>
<feature type="transmembrane region" description="Helical" evidence="6">
    <location>
        <begin position="76"/>
        <end position="102"/>
    </location>
</feature>
<feature type="transmembrane region" description="Helical" evidence="6">
    <location>
        <begin position="257"/>
        <end position="276"/>
    </location>
</feature>
<feature type="transmembrane region" description="Helical" evidence="6">
    <location>
        <begin position="296"/>
        <end position="314"/>
    </location>
</feature>
<evidence type="ECO:0000256" key="4">
    <source>
        <dbReference type="ARBA" id="ARBA00023136"/>
    </source>
</evidence>
<feature type="compositionally biased region" description="Polar residues" evidence="5">
    <location>
        <begin position="170"/>
        <end position="179"/>
    </location>
</feature>
<feature type="transmembrane region" description="Helical" evidence="6">
    <location>
        <begin position="195"/>
        <end position="214"/>
    </location>
</feature>
<feature type="transmembrane region" description="Helical" evidence="6">
    <location>
        <begin position="321"/>
        <end position="344"/>
    </location>
</feature>
<dbReference type="Proteomes" id="UP001254608">
    <property type="component" value="Unassembled WGS sequence"/>
</dbReference>
<keyword evidence="3 6" id="KW-1133">Transmembrane helix</keyword>
<feature type="domain" description="Sodium/calcium exchanger membrane region" evidence="7">
    <location>
        <begin position="13"/>
        <end position="127"/>
    </location>
</feature>
<comment type="subcellular location">
    <subcellularLocation>
        <location evidence="1">Membrane</location>
        <topology evidence="1">Multi-pass membrane protein</topology>
    </subcellularLocation>
</comment>
<name>A0ABU2WKT0_9GAMM</name>
<evidence type="ECO:0000256" key="5">
    <source>
        <dbReference type="SAM" id="MobiDB-lite"/>
    </source>
</evidence>
<keyword evidence="9" id="KW-1185">Reference proteome</keyword>
<evidence type="ECO:0000256" key="1">
    <source>
        <dbReference type="ARBA" id="ARBA00004141"/>
    </source>
</evidence>